<dbReference type="GO" id="GO:0071008">
    <property type="term" value="C:U2-type post-mRNA release spliceosomal complex"/>
    <property type="evidence" value="ECO:0007669"/>
    <property type="project" value="TreeGrafter"/>
</dbReference>
<dbReference type="GO" id="GO:0000390">
    <property type="term" value="P:spliceosomal complex disassembly"/>
    <property type="evidence" value="ECO:0007669"/>
    <property type="project" value="InterPro"/>
</dbReference>
<dbReference type="InterPro" id="IPR022159">
    <property type="entry name" value="STIP/TFIP11_N"/>
</dbReference>
<organism evidence="10 11">
    <name type="scientific">Tetradesmus obliquus</name>
    <name type="common">Green alga</name>
    <name type="synonym">Acutodesmus obliquus</name>
    <dbReference type="NCBI Taxonomy" id="3088"/>
    <lineage>
        <taxon>Eukaryota</taxon>
        <taxon>Viridiplantae</taxon>
        <taxon>Chlorophyta</taxon>
        <taxon>core chlorophytes</taxon>
        <taxon>Chlorophyceae</taxon>
        <taxon>CS clade</taxon>
        <taxon>Sphaeropleales</taxon>
        <taxon>Scenedesmaceae</taxon>
        <taxon>Tetradesmus</taxon>
    </lineage>
</organism>
<keyword evidence="6" id="KW-0539">Nucleus</keyword>
<evidence type="ECO:0000256" key="5">
    <source>
        <dbReference type="ARBA" id="ARBA00023187"/>
    </source>
</evidence>
<evidence type="ECO:0000256" key="1">
    <source>
        <dbReference type="ARBA" id="ARBA00004123"/>
    </source>
</evidence>
<comment type="subcellular location">
    <subcellularLocation>
        <location evidence="1">Nucleus</location>
    </subcellularLocation>
</comment>
<comment type="similarity">
    <text evidence="2">Belongs to the TFP11/STIP family.</text>
</comment>
<protein>
    <recommendedName>
        <fullName evidence="9">G-patch domain-containing protein</fullName>
    </recommendedName>
</protein>
<dbReference type="Pfam" id="PF07842">
    <property type="entry name" value="GCFC"/>
    <property type="match status" value="1"/>
</dbReference>
<dbReference type="PANTHER" id="PTHR23329:SF1">
    <property type="entry name" value="TUFTELIN-INTERACTING PROTEIN 11"/>
    <property type="match status" value="1"/>
</dbReference>
<keyword evidence="3" id="KW-0507">mRNA processing</keyword>
<reference evidence="10 11" key="1">
    <citation type="submission" date="2016-10" db="EMBL/GenBank/DDBJ databases">
        <authorList>
            <person name="Cai Z."/>
        </authorList>
    </citation>
    <scope>NUCLEOTIDE SEQUENCE [LARGE SCALE GENOMIC DNA]</scope>
</reference>
<dbReference type="AlphaFoldDB" id="A0A383VX19"/>
<evidence type="ECO:0000256" key="8">
    <source>
        <dbReference type="SAM" id="MobiDB-lite"/>
    </source>
</evidence>
<gene>
    <name evidence="10" type="ORF">BQ4739_LOCUS9647</name>
</gene>
<feature type="compositionally biased region" description="Gly residues" evidence="8">
    <location>
        <begin position="109"/>
        <end position="122"/>
    </location>
</feature>
<name>A0A383VX19_TETOB</name>
<evidence type="ECO:0000313" key="11">
    <source>
        <dbReference type="Proteomes" id="UP000256970"/>
    </source>
</evidence>
<feature type="domain" description="G-patch" evidence="9">
    <location>
        <begin position="254"/>
        <end position="300"/>
    </location>
</feature>
<feature type="compositionally biased region" description="Low complexity" evidence="8">
    <location>
        <begin position="86"/>
        <end position="108"/>
    </location>
</feature>
<feature type="region of interest" description="Disordered" evidence="8">
    <location>
        <begin position="1"/>
        <end position="20"/>
    </location>
</feature>
<evidence type="ECO:0000256" key="6">
    <source>
        <dbReference type="ARBA" id="ARBA00023242"/>
    </source>
</evidence>
<dbReference type="InterPro" id="IPR000467">
    <property type="entry name" value="G_patch_dom"/>
</dbReference>
<evidence type="ECO:0000313" key="10">
    <source>
        <dbReference type="EMBL" id="SZX69362.1"/>
    </source>
</evidence>
<dbReference type="Proteomes" id="UP000256970">
    <property type="component" value="Unassembled WGS sequence"/>
</dbReference>
<dbReference type="PROSITE" id="PS50174">
    <property type="entry name" value="G_PATCH"/>
    <property type="match status" value="1"/>
</dbReference>
<feature type="region of interest" description="Disordered" evidence="8">
    <location>
        <begin position="33"/>
        <end position="122"/>
    </location>
</feature>
<evidence type="ECO:0000256" key="3">
    <source>
        <dbReference type="ARBA" id="ARBA00022664"/>
    </source>
</evidence>
<feature type="coiled-coil region" evidence="7">
    <location>
        <begin position="432"/>
        <end position="466"/>
    </location>
</feature>
<dbReference type="GO" id="GO:0003676">
    <property type="term" value="F:nucleic acid binding"/>
    <property type="evidence" value="ECO:0007669"/>
    <property type="project" value="InterPro"/>
</dbReference>
<dbReference type="PANTHER" id="PTHR23329">
    <property type="entry name" value="TUFTELIN-INTERACTING PROTEIN 11-RELATED"/>
    <property type="match status" value="1"/>
</dbReference>
<evidence type="ECO:0000259" key="9">
    <source>
        <dbReference type="PROSITE" id="PS50174"/>
    </source>
</evidence>
<keyword evidence="7" id="KW-0175">Coiled coil</keyword>
<proteinExistence type="inferred from homology"/>
<dbReference type="SMART" id="SM00443">
    <property type="entry name" value="G_patch"/>
    <property type="match status" value="1"/>
</dbReference>
<dbReference type="Pfam" id="PF12457">
    <property type="entry name" value="TIP_N"/>
    <property type="match status" value="1"/>
</dbReference>
<dbReference type="InterPro" id="IPR045211">
    <property type="entry name" value="TFP11/STIP/Ntr1"/>
</dbReference>
<keyword evidence="4" id="KW-0747">Spliceosome</keyword>
<accession>A0A383VX19</accession>
<dbReference type="EMBL" id="FNXT01000923">
    <property type="protein sequence ID" value="SZX69362.1"/>
    <property type="molecule type" value="Genomic_DNA"/>
</dbReference>
<evidence type="ECO:0000256" key="4">
    <source>
        <dbReference type="ARBA" id="ARBA00022728"/>
    </source>
</evidence>
<evidence type="ECO:0000256" key="7">
    <source>
        <dbReference type="SAM" id="Coils"/>
    </source>
</evidence>
<keyword evidence="11" id="KW-1185">Reference proteome</keyword>
<dbReference type="STRING" id="3088.A0A383VX19"/>
<dbReference type="Pfam" id="PF01585">
    <property type="entry name" value="G-patch"/>
    <property type="match status" value="1"/>
</dbReference>
<keyword evidence="5" id="KW-0508">mRNA splicing</keyword>
<dbReference type="InterPro" id="IPR022783">
    <property type="entry name" value="GCFC_dom"/>
</dbReference>
<sequence length="942" mass="99510">MAPVVDEEQHLESFNMDNDYEGLVEVDGEFLYREKRKKRQQTREEQLYGYQSSDEEDEGYNKRGSKRSKADYTKPVGFVSSGVFVQQPPEEQQQQPQPQQRPGSAGENGSSGAGLGFGGAGLGFSSGGATGGGLGFSAPAGEGTAGLGSARAGLGAGSGSAAGLGFTAGGSSGGGLGFKAAGAADAGMARHQQQQQDDDDGADEEAVLPTAFGRRIKAAAQQKMQRKQAEQARASDRIAAKQADPRFAAFEAHTKGIGQKLLEKMGFQPGKGLGKSKQGIAAPIEAKLRPKGMGMGFGDYKEAKMVVPGKAGAGLGAAAAAGGAADAAAAAELEQELAAATAKTQPPLWKKKAAPAREKRTYKTAAEVLEEAGGAPGARPPAAQPILDLRGPQARLVTDLEQLNAGAGDGSAPDTGTAEPMPELAHNMGLLVSLTEAQLRRLDAALQNQQDTAALLAQEQSRLQQEVAAAAAAARRMQGLAAQLQAVQDGGSRLSLEQLHVQYAAMAAGYPEEYVLYSLPAAALAQVLPLLRALLAGWQPLLQPALGAEQFKAWRGLLEGEGVRQAVLGSWEDSEDPYGVLVGELVMPPIRSAITTWEPRCPEPLLAWLDAWQPLLPRGALRQLLTGLVLPRIAASVESWDPTRETQPIHAWLHPWLPHLAAELAGVYPTIRHRLSRALTAWHASDGSARLLLAPWAGVFEPADWEALLARSILPKLAQSLQTELVLNPLTPQLEPFHWALAWQGLLPTAQLAALLEAAFFPAWHALLHHWLSHTPNFDEVTRWYLEWKGLFPQELLDHPRVRAGFSTALNMMNSAADGQPLPAAAAAASAAGPVPSWRAEINGAGMDQPAAAAKAPRGAGAAAVGEPSFKDLVARYAEEQGLDFVPRAGRLHDGLQVYSFGGVSCVVDAAHSLVRAQLQGRGWAPVSLDKLRQEAAARRGS</sequence>
<evidence type="ECO:0000256" key="2">
    <source>
        <dbReference type="ARBA" id="ARBA00010900"/>
    </source>
</evidence>